<protein>
    <submittedName>
        <fullName evidence="1">Uncharacterized membrane protein YjgN (DUF898 family)</fullName>
    </submittedName>
</protein>
<evidence type="ECO:0000313" key="1">
    <source>
        <dbReference type="EMBL" id="MDQ0268191.1"/>
    </source>
</evidence>
<reference evidence="1 2" key="1">
    <citation type="submission" date="2023-07" db="EMBL/GenBank/DDBJ databases">
        <title>Genomic Encyclopedia of Type Strains, Phase IV (KMG-IV): sequencing the most valuable type-strain genomes for metagenomic binning, comparative biology and taxonomic classification.</title>
        <authorList>
            <person name="Goeker M."/>
        </authorList>
    </citation>
    <scope>NUCLEOTIDE SEQUENCE [LARGE SCALE GENOMIC DNA]</scope>
    <source>
        <strain evidence="1 2">DSM 23494</strain>
    </source>
</reference>
<comment type="caution">
    <text evidence="1">The sequence shown here is derived from an EMBL/GenBank/DDBJ whole genome shotgun (WGS) entry which is preliminary data.</text>
</comment>
<dbReference type="Proteomes" id="UP001238088">
    <property type="component" value="Unassembled WGS sequence"/>
</dbReference>
<sequence length="41" mass="5127">MRKTCIHPWTEVWEKRYKAEKLVLEQIYQDELERLIPNPKN</sequence>
<organism evidence="1 2">
    <name type="scientific">Cytobacillus purgationiresistens</name>
    <dbReference type="NCBI Taxonomy" id="863449"/>
    <lineage>
        <taxon>Bacteria</taxon>
        <taxon>Bacillati</taxon>
        <taxon>Bacillota</taxon>
        <taxon>Bacilli</taxon>
        <taxon>Bacillales</taxon>
        <taxon>Bacillaceae</taxon>
        <taxon>Cytobacillus</taxon>
    </lineage>
</organism>
<dbReference type="RefSeq" id="WP_307470771.1">
    <property type="nucleotide sequence ID" value="NZ_JAUSUB010000001.1"/>
</dbReference>
<evidence type="ECO:0000313" key="2">
    <source>
        <dbReference type="Proteomes" id="UP001238088"/>
    </source>
</evidence>
<accession>A0ABU0ABU6</accession>
<keyword evidence="2" id="KW-1185">Reference proteome</keyword>
<proteinExistence type="predicted"/>
<gene>
    <name evidence="1" type="ORF">J2S17_000060</name>
</gene>
<dbReference type="EMBL" id="JAUSUB010000001">
    <property type="protein sequence ID" value="MDQ0268191.1"/>
    <property type="molecule type" value="Genomic_DNA"/>
</dbReference>
<name>A0ABU0ABU6_9BACI</name>